<evidence type="ECO:0000256" key="8">
    <source>
        <dbReference type="SAM" id="Phobius"/>
    </source>
</evidence>
<accession>A0A8J3EJ31</accession>
<dbReference type="RefSeq" id="WP_188390921.1">
    <property type="nucleotide sequence ID" value="NZ_BMEV01000008.1"/>
</dbReference>
<evidence type="ECO:0000256" key="2">
    <source>
        <dbReference type="ARBA" id="ARBA00022475"/>
    </source>
</evidence>
<dbReference type="GO" id="GO:0005886">
    <property type="term" value="C:plasma membrane"/>
    <property type="evidence" value="ECO:0007669"/>
    <property type="project" value="UniProtKB-SubCell"/>
</dbReference>
<dbReference type="GO" id="GO:0016780">
    <property type="term" value="F:phosphotransferase activity, for other substituted phosphate groups"/>
    <property type="evidence" value="ECO:0007669"/>
    <property type="project" value="InterPro"/>
</dbReference>
<dbReference type="GO" id="GO:0071555">
    <property type="term" value="P:cell wall organization"/>
    <property type="evidence" value="ECO:0007669"/>
    <property type="project" value="TreeGrafter"/>
</dbReference>
<keyword evidence="10" id="KW-1185">Reference proteome</keyword>
<feature type="transmembrane region" description="Helical" evidence="8">
    <location>
        <begin position="73"/>
        <end position="90"/>
    </location>
</feature>
<feature type="binding site" evidence="7">
    <location>
        <position position="212"/>
    </location>
    <ligand>
        <name>Mg(2+)</name>
        <dbReference type="ChEBI" id="CHEBI:18420"/>
    </ligand>
</feature>
<dbReference type="PANTHER" id="PTHR22926">
    <property type="entry name" value="PHOSPHO-N-ACETYLMURAMOYL-PENTAPEPTIDE-TRANSFERASE"/>
    <property type="match status" value="1"/>
</dbReference>
<evidence type="ECO:0000313" key="9">
    <source>
        <dbReference type="EMBL" id="GGH70892.1"/>
    </source>
</evidence>
<name>A0A8J3EJ31_9BACI</name>
<reference evidence="9" key="1">
    <citation type="journal article" date="2014" name="Int. J. Syst. Evol. Microbiol.">
        <title>Complete genome sequence of Corynebacterium casei LMG S-19264T (=DSM 44701T), isolated from a smear-ripened cheese.</title>
        <authorList>
            <consortium name="US DOE Joint Genome Institute (JGI-PGF)"/>
            <person name="Walter F."/>
            <person name="Albersmeier A."/>
            <person name="Kalinowski J."/>
            <person name="Ruckert C."/>
        </authorList>
    </citation>
    <scope>NUCLEOTIDE SEQUENCE</scope>
    <source>
        <strain evidence="9">CGMCC 1.12360</strain>
    </source>
</reference>
<protein>
    <submittedName>
        <fullName evidence="9">Undecaprenyl-phosphate alpha-N-acetylglucosaminyl 1-phosphate transferase</fullName>
    </submittedName>
</protein>
<organism evidence="9 10">
    <name type="scientific">Compostibacillus humi</name>
    <dbReference type="NCBI Taxonomy" id="1245525"/>
    <lineage>
        <taxon>Bacteria</taxon>
        <taxon>Bacillati</taxon>
        <taxon>Bacillota</taxon>
        <taxon>Bacilli</taxon>
        <taxon>Bacillales</taxon>
        <taxon>Bacillaceae</taxon>
        <taxon>Compostibacillus</taxon>
    </lineage>
</organism>
<dbReference type="GO" id="GO:0046872">
    <property type="term" value="F:metal ion binding"/>
    <property type="evidence" value="ECO:0007669"/>
    <property type="project" value="UniProtKB-KW"/>
</dbReference>
<keyword evidence="3 9" id="KW-0808">Transferase</keyword>
<keyword evidence="7" id="KW-0460">Magnesium</keyword>
<evidence type="ECO:0000256" key="4">
    <source>
        <dbReference type="ARBA" id="ARBA00022692"/>
    </source>
</evidence>
<dbReference type="GO" id="GO:0009103">
    <property type="term" value="P:lipopolysaccharide biosynthetic process"/>
    <property type="evidence" value="ECO:0007669"/>
    <property type="project" value="TreeGrafter"/>
</dbReference>
<gene>
    <name evidence="9" type="ORF">GCM10010978_06270</name>
</gene>
<feature type="transmembrane region" description="Helical" evidence="8">
    <location>
        <begin position="6"/>
        <end position="26"/>
    </location>
</feature>
<feature type="transmembrane region" description="Helical" evidence="8">
    <location>
        <begin position="47"/>
        <end position="67"/>
    </location>
</feature>
<evidence type="ECO:0000256" key="5">
    <source>
        <dbReference type="ARBA" id="ARBA00022989"/>
    </source>
</evidence>
<dbReference type="CDD" id="cd06853">
    <property type="entry name" value="GT_WecA_like"/>
    <property type="match status" value="1"/>
</dbReference>
<evidence type="ECO:0000313" key="10">
    <source>
        <dbReference type="Proteomes" id="UP000602050"/>
    </source>
</evidence>
<dbReference type="Pfam" id="PF00953">
    <property type="entry name" value="Glycos_transf_4"/>
    <property type="match status" value="1"/>
</dbReference>
<evidence type="ECO:0000256" key="6">
    <source>
        <dbReference type="ARBA" id="ARBA00023136"/>
    </source>
</evidence>
<dbReference type="EMBL" id="BMEV01000008">
    <property type="protein sequence ID" value="GGH70892.1"/>
    <property type="molecule type" value="Genomic_DNA"/>
</dbReference>
<reference evidence="9" key="2">
    <citation type="submission" date="2020-09" db="EMBL/GenBank/DDBJ databases">
        <authorList>
            <person name="Sun Q."/>
            <person name="Zhou Y."/>
        </authorList>
    </citation>
    <scope>NUCLEOTIDE SEQUENCE</scope>
    <source>
        <strain evidence="9">CGMCC 1.12360</strain>
    </source>
</reference>
<comment type="caution">
    <text evidence="9">The sequence shown here is derived from an EMBL/GenBank/DDBJ whole genome shotgun (WGS) entry which is preliminary data.</text>
</comment>
<comment type="subcellular location">
    <subcellularLocation>
        <location evidence="1">Cell membrane</location>
        <topology evidence="1">Multi-pass membrane protein</topology>
    </subcellularLocation>
</comment>
<feature type="transmembrane region" description="Helical" evidence="8">
    <location>
        <begin position="125"/>
        <end position="145"/>
    </location>
</feature>
<feature type="binding site" evidence="7">
    <location>
        <position position="152"/>
    </location>
    <ligand>
        <name>Mg(2+)</name>
        <dbReference type="ChEBI" id="CHEBI:18420"/>
    </ligand>
</feature>
<keyword evidence="6 8" id="KW-0472">Membrane</keyword>
<sequence length="339" mass="37211">MIFWKELLIGFFVAFISALLLTYPIKSLAVRIGAMDKPNKRKIHQKAMPRLGGLAIFFGTLAGMLYLEPEHEHLLEIFLGALVIIITGVLDDKYTLKPLQKLVGQFVATSFLISSGLIIDRITLPIIGVVDLGFLSVLITVIWVIGITNAINLIDGLDGLATGVTSIALISIFIMSILDQQFIVTLLSIGLLGANAGFLFHNFHPAKIYMGDTGSNFLGYMVAVISMLGLFKNLTFFSFIVPIIVLAVPIFDTLLAIYQRAKSNENIMQADRRHLHYQLMDKGFSHRQTILIIYGFSAVFGALAIIFANASLTVLFAIIIITVVLLHIFAILAGVTTVK</sequence>
<keyword evidence="4 8" id="KW-0812">Transmembrane</keyword>
<feature type="transmembrane region" description="Helical" evidence="8">
    <location>
        <begin position="289"/>
        <end position="308"/>
    </location>
</feature>
<keyword evidence="7" id="KW-0479">Metal-binding</keyword>
<keyword evidence="2" id="KW-1003">Cell membrane</keyword>
<dbReference type="GO" id="GO:0044038">
    <property type="term" value="P:cell wall macromolecule biosynthetic process"/>
    <property type="evidence" value="ECO:0007669"/>
    <property type="project" value="TreeGrafter"/>
</dbReference>
<evidence type="ECO:0000256" key="7">
    <source>
        <dbReference type="PIRSR" id="PIRSR600715-1"/>
    </source>
</evidence>
<dbReference type="InterPro" id="IPR000715">
    <property type="entry name" value="Glycosyl_transferase_4"/>
</dbReference>
<feature type="transmembrane region" description="Helical" evidence="8">
    <location>
        <begin position="182"/>
        <end position="201"/>
    </location>
</feature>
<dbReference type="PROSITE" id="PS01348">
    <property type="entry name" value="MRAY_2"/>
    <property type="match status" value="1"/>
</dbReference>
<dbReference type="InterPro" id="IPR018480">
    <property type="entry name" value="PNAcMuramoyl-5peptid_Trfase_CS"/>
</dbReference>
<evidence type="ECO:0000256" key="1">
    <source>
        <dbReference type="ARBA" id="ARBA00004651"/>
    </source>
</evidence>
<feature type="transmembrane region" description="Helical" evidence="8">
    <location>
        <begin position="237"/>
        <end position="258"/>
    </location>
</feature>
<feature type="transmembrane region" description="Helical" evidence="8">
    <location>
        <begin position="314"/>
        <end position="335"/>
    </location>
</feature>
<proteinExistence type="predicted"/>
<feature type="transmembrane region" description="Helical" evidence="8">
    <location>
        <begin position="157"/>
        <end position="176"/>
    </location>
</feature>
<evidence type="ECO:0000256" key="3">
    <source>
        <dbReference type="ARBA" id="ARBA00022679"/>
    </source>
</evidence>
<feature type="transmembrane region" description="Helical" evidence="8">
    <location>
        <begin position="102"/>
        <end position="119"/>
    </location>
</feature>
<dbReference type="PANTHER" id="PTHR22926:SF3">
    <property type="entry name" value="UNDECAPRENYL-PHOSPHATE ALPHA-N-ACETYLGLUCOSAMINYL 1-PHOSPHATE TRANSFERASE"/>
    <property type="match status" value="1"/>
</dbReference>
<dbReference type="AlphaFoldDB" id="A0A8J3EJ31"/>
<keyword evidence="5 8" id="KW-1133">Transmembrane helix</keyword>
<feature type="transmembrane region" description="Helical" evidence="8">
    <location>
        <begin position="213"/>
        <end position="231"/>
    </location>
</feature>
<comment type="cofactor">
    <cofactor evidence="7">
        <name>Mg(2+)</name>
        <dbReference type="ChEBI" id="CHEBI:18420"/>
    </cofactor>
</comment>
<dbReference type="Proteomes" id="UP000602050">
    <property type="component" value="Unassembled WGS sequence"/>
</dbReference>